<comment type="caution">
    <text evidence="7">Lacks conserved residue(s) required for the propagation of feature annotation.</text>
</comment>
<comment type="similarity">
    <text evidence="1 7">Belongs to the pyridoxamine 5'-phosphate oxidase family.</text>
</comment>
<evidence type="ECO:0000256" key="4">
    <source>
        <dbReference type="ARBA" id="ARBA00022643"/>
    </source>
</evidence>
<dbReference type="InterPro" id="IPR000659">
    <property type="entry name" value="Pyridox_Oxase"/>
</dbReference>
<dbReference type="GO" id="GO:0004733">
    <property type="term" value="F:pyridoxamine phosphate oxidase activity"/>
    <property type="evidence" value="ECO:0007669"/>
    <property type="project" value="UniProtKB-UniRule"/>
</dbReference>
<protein>
    <recommendedName>
        <fullName evidence="7">Pyridoxine/pyridoxamine 5'-phosphate oxidase</fullName>
        <ecNumber evidence="7">1.4.3.5</ecNumber>
    </recommendedName>
    <alternativeName>
        <fullName evidence="7">PNP/PMP oxidase</fullName>
        <shortName evidence="7">PNPOx</shortName>
    </alternativeName>
    <alternativeName>
        <fullName evidence="7">Pyridoxal 5'-phosphate synthase</fullName>
    </alternativeName>
</protein>
<evidence type="ECO:0000313" key="12">
    <source>
        <dbReference type="EMBL" id="EHJ91775.1"/>
    </source>
</evidence>
<feature type="domain" description="Pyridoxamine 5'-phosphate oxidase N-terminal" evidence="10">
    <location>
        <begin position="50"/>
        <end position="158"/>
    </location>
</feature>
<dbReference type="NCBIfam" id="TIGR00558">
    <property type="entry name" value="pdxH"/>
    <property type="match status" value="1"/>
</dbReference>
<comment type="catalytic activity">
    <reaction evidence="7">
        <text>pyridoxine 5'-phosphate + O2 = pyridoxal 5'-phosphate + H2O2</text>
        <dbReference type="Rhea" id="RHEA:15149"/>
        <dbReference type="ChEBI" id="CHEBI:15379"/>
        <dbReference type="ChEBI" id="CHEBI:16240"/>
        <dbReference type="ChEBI" id="CHEBI:58589"/>
        <dbReference type="ChEBI" id="CHEBI:597326"/>
        <dbReference type="EC" id="1.4.3.5"/>
    </reaction>
</comment>
<comment type="function">
    <text evidence="7">Catalyzes the oxidation of either pyridoxine 5'-phosphate (PNP) or pyridoxamine 5'-phosphate (PMP) into pyridoxal 5'-phosphate (PLP).</text>
</comment>
<keyword evidence="5 7" id="KW-0560">Oxidoreductase</keyword>
<dbReference type="Pfam" id="PF01243">
    <property type="entry name" value="PNPOx_N"/>
    <property type="match status" value="1"/>
</dbReference>
<comment type="catalytic activity">
    <reaction evidence="7">
        <text>pyridoxamine 5'-phosphate + O2 + H2O = pyridoxal 5'-phosphate + H2O2 + NH4(+)</text>
        <dbReference type="Rhea" id="RHEA:15817"/>
        <dbReference type="ChEBI" id="CHEBI:15377"/>
        <dbReference type="ChEBI" id="CHEBI:15379"/>
        <dbReference type="ChEBI" id="CHEBI:16240"/>
        <dbReference type="ChEBI" id="CHEBI:28938"/>
        <dbReference type="ChEBI" id="CHEBI:58451"/>
        <dbReference type="ChEBI" id="CHEBI:597326"/>
        <dbReference type="EC" id="1.4.3.5"/>
    </reaction>
</comment>
<feature type="binding site" evidence="7 9">
    <location>
        <begin position="146"/>
        <end position="147"/>
    </location>
    <ligand>
        <name>FMN</name>
        <dbReference type="ChEBI" id="CHEBI:58210"/>
    </ligand>
</feature>
<evidence type="ECO:0000256" key="6">
    <source>
        <dbReference type="ARBA" id="ARBA00023096"/>
    </source>
</evidence>
<dbReference type="GO" id="GO:0008615">
    <property type="term" value="P:pyridoxine biosynthetic process"/>
    <property type="evidence" value="ECO:0007669"/>
    <property type="project" value="UniProtKB-UniRule"/>
</dbReference>
<dbReference type="InterPro" id="IPR019740">
    <property type="entry name" value="Pyridox_Oxase_CS"/>
</dbReference>
<feature type="binding site" evidence="7 8">
    <location>
        <position position="72"/>
    </location>
    <ligand>
        <name>substrate</name>
    </ligand>
</feature>
<dbReference type="AlphaFoldDB" id="A0A7U9BYP3"/>
<dbReference type="Gene3D" id="2.30.110.10">
    <property type="entry name" value="Electron Transport, Fmn-binding Protein, Chain A"/>
    <property type="match status" value="1"/>
</dbReference>
<feature type="binding site" evidence="8">
    <location>
        <begin position="14"/>
        <end position="17"/>
    </location>
    <ligand>
        <name>substrate</name>
    </ligand>
</feature>
<dbReference type="GO" id="GO:0010181">
    <property type="term" value="F:FMN binding"/>
    <property type="evidence" value="ECO:0007669"/>
    <property type="project" value="UniProtKB-UniRule"/>
</dbReference>
<evidence type="ECO:0000256" key="8">
    <source>
        <dbReference type="PIRSR" id="PIRSR000190-1"/>
    </source>
</evidence>
<feature type="binding site" evidence="7 8">
    <location>
        <position position="137"/>
    </location>
    <ligand>
        <name>substrate</name>
    </ligand>
</feature>
<dbReference type="Pfam" id="PF10590">
    <property type="entry name" value="PNP_phzG_C"/>
    <property type="match status" value="1"/>
</dbReference>
<dbReference type="NCBIfam" id="NF004231">
    <property type="entry name" value="PRK05679.1"/>
    <property type="match status" value="1"/>
</dbReference>
<feature type="binding site" evidence="7 9">
    <location>
        <position position="191"/>
    </location>
    <ligand>
        <name>FMN</name>
        <dbReference type="ChEBI" id="CHEBI:58210"/>
    </ligand>
</feature>
<feature type="domain" description="Pyridoxine 5'-phosphate oxidase dimerisation C-terminal" evidence="11">
    <location>
        <begin position="178"/>
        <end position="219"/>
    </location>
</feature>
<evidence type="ECO:0000256" key="7">
    <source>
        <dbReference type="HAMAP-Rule" id="MF_01629"/>
    </source>
</evidence>
<dbReference type="Proteomes" id="UP000005756">
    <property type="component" value="Unassembled WGS sequence"/>
</dbReference>
<dbReference type="PIRSF" id="PIRSF000190">
    <property type="entry name" value="Pyd_amn-ph_oxd"/>
    <property type="match status" value="1"/>
</dbReference>
<evidence type="ECO:0000256" key="3">
    <source>
        <dbReference type="ARBA" id="ARBA00022630"/>
    </source>
</evidence>
<evidence type="ECO:0000256" key="2">
    <source>
        <dbReference type="ARBA" id="ARBA00011738"/>
    </source>
</evidence>
<evidence type="ECO:0000259" key="11">
    <source>
        <dbReference type="Pfam" id="PF10590"/>
    </source>
</evidence>
<evidence type="ECO:0000256" key="9">
    <source>
        <dbReference type="PIRSR" id="PIRSR000190-2"/>
    </source>
</evidence>
<keyword evidence="4 7" id="KW-0288">FMN</keyword>
<feature type="binding site" evidence="7 9">
    <location>
        <begin position="67"/>
        <end position="72"/>
    </location>
    <ligand>
        <name>FMN</name>
        <dbReference type="ChEBI" id="CHEBI:58210"/>
    </ligand>
</feature>
<keyword evidence="3 7" id="KW-0285">Flavoprotein</keyword>
<dbReference type="InterPro" id="IPR019576">
    <property type="entry name" value="Pyridoxamine_oxidase_dimer_C"/>
</dbReference>
<feature type="binding site" evidence="7 9">
    <location>
        <position position="89"/>
    </location>
    <ligand>
        <name>FMN</name>
        <dbReference type="ChEBI" id="CHEBI:58210"/>
    </ligand>
</feature>
<dbReference type="EC" id="1.4.3.5" evidence="7"/>
<accession>A0A7U9BYP3</accession>
<comment type="subunit">
    <text evidence="2 7">Homodimer.</text>
</comment>
<keyword evidence="6 7" id="KW-0664">Pyridoxine biosynthesis</keyword>
<evidence type="ECO:0000259" key="10">
    <source>
        <dbReference type="Pfam" id="PF01243"/>
    </source>
</evidence>
<feature type="binding site" evidence="7 8">
    <location>
        <position position="133"/>
    </location>
    <ligand>
        <name>substrate</name>
    </ligand>
</feature>
<dbReference type="InterPro" id="IPR012349">
    <property type="entry name" value="Split_barrel_FMN-bd"/>
</dbReference>
<dbReference type="FunFam" id="2.30.110.10:FF:000020">
    <property type="entry name" value="PNPO isoform 11"/>
    <property type="match status" value="1"/>
</dbReference>
<reference evidence="12 13" key="1">
    <citation type="submission" date="2011-10" db="EMBL/GenBank/DDBJ databases">
        <authorList>
            <person name="Quillaguamn J."/>
            <person name="Guzmn D."/>
            <person name="Balderrama-Subieta A."/>
            <person name="Cardona-Ortuo C."/>
            <person name="Guevara-Martnez M."/>
            <person name="Callisaya-Quispe N."/>
        </authorList>
    </citation>
    <scope>NUCLEOTIDE SEQUENCE [LARGE SCALE GENOMIC DNA]</scope>
    <source>
        <strain evidence="12 13">LC1</strain>
    </source>
</reference>
<evidence type="ECO:0000256" key="5">
    <source>
        <dbReference type="ARBA" id="ARBA00023002"/>
    </source>
</evidence>
<dbReference type="EMBL" id="JH393259">
    <property type="protein sequence ID" value="EHJ91775.1"/>
    <property type="molecule type" value="Genomic_DNA"/>
</dbReference>
<dbReference type="InterPro" id="IPR011576">
    <property type="entry name" value="Pyridox_Oxase_N"/>
</dbReference>
<dbReference type="SUPFAM" id="SSF50475">
    <property type="entry name" value="FMN-binding split barrel"/>
    <property type="match status" value="1"/>
</dbReference>
<dbReference type="PANTHER" id="PTHR10851:SF0">
    <property type="entry name" value="PYRIDOXINE-5'-PHOSPHATE OXIDASE"/>
    <property type="match status" value="1"/>
</dbReference>
<dbReference type="UniPathway" id="UPA01068">
    <property type="reaction ID" value="UER00304"/>
</dbReference>
<dbReference type="PANTHER" id="PTHR10851">
    <property type="entry name" value="PYRIDOXINE-5-PHOSPHATE OXIDASE"/>
    <property type="match status" value="1"/>
</dbReference>
<dbReference type="PROSITE" id="PS01064">
    <property type="entry name" value="PYRIDOX_OXIDASE"/>
    <property type="match status" value="1"/>
</dbReference>
<feature type="binding site" evidence="7 8">
    <location>
        <begin position="197"/>
        <end position="199"/>
    </location>
    <ligand>
        <name>substrate</name>
    </ligand>
</feature>
<feature type="binding site" evidence="7 9">
    <location>
        <begin position="82"/>
        <end position="83"/>
    </location>
    <ligand>
        <name>FMN</name>
        <dbReference type="ChEBI" id="CHEBI:58210"/>
    </ligand>
</feature>
<sequence length="219" mass="25362">MEKHSMTRNIADIRRDYEGGKLDESQAPDDPFVLFDEWFTLALEKEGKDGNAMTLATVDSQGRPHARVVLLKGFDERGMVFFTNYHSHKGSELSNVPFAAMTFWWPSLSRQVRIEGPVEQVSADESDEYFASRPRGSQLGAWIATQSVVIPGRNWIEERQKRFEQAYDGQDIPRPIHWGGYRVTPEMIEFWQGQPSRLHDRPRFERRDGGAWSRFRMAP</sequence>
<evidence type="ECO:0000256" key="1">
    <source>
        <dbReference type="ARBA" id="ARBA00007301"/>
    </source>
</evidence>
<comment type="pathway">
    <text evidence="7">Cofactor metabolism; pyridoxal 5'-phosphate salvage; pyridoxal 5'-phosphate from pyridoxine 5'-phosphate: step 1/1.</text>
</comment>
<proteinExistence type="inferred from homology"/>
<feature type="binding site" evidence="7 9">
    <location>
        <position position="111"/>
    </location>
    <ligand>
        <name>FMN</name>
        <dbReference type="ChEBI" id="CHEBI:58210"/>
    </ligand>
</feature>
<name>A0A7U9BYP3_9GAMM</name>
<comment type="cofactor">
    <cofactor evidence="7 9">
        <name>FMN</name>
        <dbReference type="ChEBI" id="CHEBI:58210"/>
    </cofactor>
    <text evidence="7 9">Binds 1 FMN per subunit.</text>
</comment>
<dbReference type="HAMAP" id="MF_01629">
    <property type="entry name" value="PdxH"/>
    <property type="match status" value="1"/>
</dbReference>
<evidence type="ECO:0000313" key="13">
    <source>
        <dbReference type="Proteomes" id="UP000005756"/>
    </source>
</evidence>
<gene>
    <name evidence="7" type="primary">pdxH</name>
    <name evidence="12" type="ORF">KUC_3332</name>
</gene>
<feature type="binding site" evidence="7 9">
    <location>
        <position position="201"/>
    </location>
    <ligand>
        <name>FMN</name>
        <dbReference type="ChEBI" id="CHEBI:58210"/>
    </ligand>
</feature>
<feature type="binding site" evidence="7 8">
    <location>
        <position position="129"/>
    </location>
    <ligand>
        <name>substrate</name>
    </ligand>
</feature>
<comment type="pathway">
    <text evidence="7">Cofactor metabolism; pyridoxal 5'-phosphate salvage; pyridoxal 5'-phosphate from pyridoxamine 5'-phosphate: step 1/1.</text>
</comment>
<organism evidence="12 13">
    <name type="scientific">Vreelandella boliviensis LC1</name>
    <dbReference type="NCBI Taxonomy" id="1072583"/>
    <lineage>
        <taxon>Bacteria</taxon>
        <taxon>Pseudomonadati</taxon>
        <taxon>Pseudomonadota</taxon>
        <taxon>Gammaproteobacteria</taxon>
        <taxon>Oceanospirillales</taxon>
        <taxon>Halomonadaceae</taxon>
        <taxon>Vreelandella</taxon>
    </lineage>
</organism>